<dbReference type="Proteomes" id="UP000347681">
    <property type="component" value="Unassembled WGS sequence"/>
</dbReference>
<feature type="transmembrane region" description="Helical" evidence="2">
    <location>
        <begin position="39"/>
        <end position="56"/>
    </location>
</feature>
<evidence type="ECO:0000256" key="2">
    <source>
        <dbReference type="SAM" id="Phobius"/>
    </source>
</evidence>
<evidence type="ECO:0000313" key="3">
    <source>
        <dbReference type="EMBL" id="KAA5379406.1"/>
    </source>
</evidence>
<dbReference type="EMBL" id="VVZB01000021">
    <property type="protein sequence ID" value="KAA5379406.1"/>
    <property type="molecule type" value="Genomic_DNA"/>
</dbReference>
<sequence length="59" mass="6876">MGKSLQQGQLTSDEKMPKPKNEGIKEGDFITNEWNMAQINLWILIFSIFVPILYHIKKI</sequence>
<name>A0A5M5ZNW9_9BACT</name>
<proteinExistence type="predicted"/>
<feature type="compositionally biased region" description="Polar residues" evidence="1">
    <location>
        <begin position="1"/>
        <end position="11"/>
    </location>
</feature>
<feature type="region of interest" description="Disordered" evidence="1">
    <location>
        <begin position="1"/>
        <end position="24"/>
    </location>
</feature>
<organism evidence="3 4">
    <name type="scientific">Phocaeicola dorei</name>
    <dbReference type="NCBI Taxonomy" id="357276"/>
    <lineage>
        <taxon>Bacteria</taxon>
        <taxon>Pseudomonadati</taxon>
        <taxon>Bacteroidota</taxon>
        <taxon>Bacteroidia</taxon>
        <taxon>Bacteroidales</taxon>
        <taxon>Bacteroidaceae</taxon>
        <taxon>Phocaeicola</taxon>
    </lineage>
</organism>
<protein>
    <submittedName>
        <fullName evidence="3">Uncharacterized protein</fullName>
    </submittedName>
</protein>
<keyword evidence="2" id="KW-0812">Transmembrane</keyword>
<evidence type="ECO:0000313" key="4">
    <source>
        <dbReference type="Proteomes" id="UP000347681"/>
    </source>
</evidence>
<keyword evidence="2" id="KW-0472">Membrane</keyword>
<accession>A0A5M5ZNW9</accession>
<gene>
    <name evidence="3" type="ORF">F2Y61_21230</name>
</gene>
<comment type="caution">
    <text evidence="3">The sequence shown here is derived from an EMBL/GenBank/DDBJ whole genome shotgun (WGS) entry which is preliminary data.</text>
</comment>
<feature type="compositionally biased region" description="Basic and acidic residues" evidence="1">
    <location>
        <begin position="12"/>
        <end position="24"/>
    </location>
</feature>
<keyword evidence="2" id="KW-1133">Transmembrane helix</keyword>
<evidence type="ECO:0000256" key="1">
    <source>
        <dbReference type="SAM" id="MobiDB-lite"/>
    </source>
</evidence>
<dbReference type="AlphaFoldDB" id="A0A5M5ZNW9"/>
<reference evidence="3 4" key="1">
    <citation type="journal article" date="2019" name="Nat. Med.">
        <title>A library of human gut bacterial isolates paired with longitudinal multiomics data enables mechanistic microbiome research.</title>
        <authorList>
            <person name="Poyet M."/>
            <person name="Groussin M."/>
            <person name="Gibbons S.M."/>
            <person name="Avila-Pacheco J."/>
            <person name="Jiang X."/>
            <person name="Kearney S.M."/>
            <person name="Perrotta A.R."/>
            <person name="Berdy B."/>
            <person name="Zhao S."/>
            <person name="Lieberman T.D."/>
            <person name="Swanson P.K."/>
            <person name="Smith M."/>
            <person name="Roesemann S."/>
            <person name="Alexander J.E."/>
            <person name="Rich S.A."/>
            <person name="Livny J."/>
            <person name="Vlamakis H."/>
            <person name="Clish C."/>
            <person name="Bullock K."/>
            <person name="Deik A."/>
            <person name="Scott J."/>
            <person name="Pierce K.A."/>
            <person name="Xavier R.J."/>
            <person name="Alm E.J."/>
        </authorList>
    </citation>
    <scope>NUCLEOTIDE SEQUENCE [LARGE SCALE GENOMIC DNA]</scope>
    <source>
        <strain evidence="3 4">BIOML-A5</strain>
    </source>
</reference>